<name>A0A7M5V810_9CNID</name>
<dbReference type="AlphaFoldDB" id="A0A7M5V810"/>
<protein>
    <submittedName>
        <fullName evidence="1">Uncharacterized protein</fullName>
    </submittedName>
</protein>
<reference evidence="1" key="1">
    <citation type="submission" date="2021-01" db="UniProtKB">
        <authorList>
            <consortium name="EnsemblMetazoa"/>
        </authorList>
    </citation>
    <scope>IDENTIFICATION</scope>
</reference>
<dbReference type="EnsemblMetazoa" id="CLYHEMT011212.1">
    <property type="protein sequence ID" value="CLYHEMP011212.1"/>
    <property type="gene ID" value="CLYHEMG011212"/>
</dbReference>
<organism evidence="1 2">
    <name type="scientific">Clytia hemisphaerica</name>
    <dbReference type="NCBI Taxonomy" id="252671"/>
    <lineage>
        <taxon>Eukaryota</taxon>
        <taxon>Metazoa</taxon>
        <taxon>Cnidaria</taxon>
        <taxon>Hydrozoa</taxon>
        <taxon>Hydroidolina</taxon>
        <taxon>Leptothecata</taxon>
        <taxon>Obeliida</taxon>
        <taxon>Clytiidae</taxon>
        <taxon>Clytia</taxon>
    </lineage>
</organism>
<keyword evidence="2" id="KW-1185">Reference proteome</keyword>
<sequence>MSLMLRSNVLIRAIGLRSYMIAFPQRPSISERYSNLEAIKAAPIPTSSPILAMQQPPNNIVFFQQYDDFHKDEIINKPDGSVIFVTDKLPEKYKKPLLSDEEIEYIMRGGPDM</sequence>
<accession>A0A7M5V810</accession>
<dbReference type="Proteomes" id="UP000594262">
    <property type="component" value="Unplaced"/>
</dbReference>
<evidence type="ECO:0000313" key="2">
    <source>
        <dbReference type="Proteomes" id="UP000594262"/>
    </source>
</evidence>
<evidence type="ECO:0000313" key="1">
    <source>
        <dbReference type="EnsemblMetazoa" id="CLYHEMP011212.1"/>
    </source>
</evidence>
<dbReference type="OrthoDB" id="2116030at2759"/>
<proteinExistence type="predicted"/>